<proteinExistence type="predicted"/>
<accession>A0A4R7S161</accession>
<dbReference type="Proteomes" id="UP000295662">
    <property type="component" value="Unassembled WGS sequence"/>
</dbReference>
<dbReference type="InterPro" id="IPR052514">
    <property type="entry name" value="SAM-dependent_MTase"/>
</dbReference>
<dbReference type="Gene3D" id="3.40.50.150">
    <property type="entry name" value="Vaccinia Virus protein VP39"/>
    <property type="match status" value="1"/>
</dbReference>
<dbReference type="InterPro" id="IPR006342">
    <property type="entry name" value="FkbM_mtfrase"/>
</dbReference>
<dbReference type="GO" id="GO:0008168">
    <property type="term" value="F:methyltransferase activity"/>
    <property type="evidence" value="ECO:0007669"/>
    <property type="project" value="UniProtKB-KW"/>
</dbReference>
<protein>
    <submittedName>
        <fullName evidence="2">FkbM family methyltransferase</fullName>
    </submittedName>
</protein>
<dbReference type="EMBL" id="SOCA01000003">
    <property type="protein sequence ID" value="TDU71419.1"/>
    <property type="molecule type" value="Genomic_DNA"/>
</dbReference>
<dbReference type="InterPro" id="IPR029063">
    <property type="entry name" value="SAM-dependent_MTases_sf"/>
</dbReference>
<dbReference type="AlphaFoldDB" id="A0A4R7S161"/>
<dbReference type="PANTHER" id="PTHR34203">
    <property type="entry name" value="METHYLTRANSFERASE, FKBM FAMILY PROTEIN"/>
    <property type="match status" value="1"/>
</dbReference>
<evidence type="ECO:0000259" key="1">
    <source>
        <dbReference type="Pfam" id="PF05050"/>
    </source>
</evidence>
<keyword evidence="2" id="KW-0808">Transferase</keyword>
<evidence type="ECO:0000313" key="2">
    <source>
        <dbReference type="EMBL" id="TDU71419.1"/>
    </source>
</evidence>
<name>A0A4R7S161_9BACT</name>
<dbReference type="NCBIfam" id="TIGR01444">
    <property type="entry name" value="fkbM_fam"/>
    <property type="match status" value="1"/>
</dbReference>
<evidence type="ECO:0000313" key="3">
    <source>
        <dbReference type="Proteomes" id="UP000295662"/>
    </source>
</evidence>
<dbReference type="GO" id="GO:0032259">
    <property type="term" value="P:methylation"/>
    <property type="evidence" value="ECO:0007669"/>
    <property type="project" value="UniProtKB-KW"/>
</dbReference>
<dbReference type="SUPFAM" id="SSF53335">
    <property type="entry name" value="S-adenosyl-L-methionine-dependent methyltransferases"/>
    <property type="match status" value="1"/>
</dbReference>
<sequence length="266" mass="30457">MYSSTKKNFKRCQIGWNFRDRLACFCIAVYSGLGTHRRFLRLLLPKIIGWWSRDQFVTLKVRINDQLTFFSLREGDLADYLIAGELIRGEEHLLPESPPSRIIDAGANIGAFMIIAARLYPEVPLICYEPSASNFVLLQKNARDNELKVELRCMGVWSKSCDLYFHAQASYNGYMSESKSDFPPIPCELPEGDHETWLKIDAEGAEYEVLPAMFRQNRFPYQISLELHHRNEKGNELVTLSLQNGYSVEGDTASDSDCINLTLRKS</sequence>
<dbReference type="Pfam" id="PF05050">
    <property type="entry name" value="Methyltransf_21"/>
    <property type="match status" value="1"/>
</dbReference>
<reference evidence="2 3" key="1">
    <citation type="submission" date="2019-03" db="EMBL/GenBank/DDBJ databases">
        <title>Genomic Encyclopedia of Archaeal and Bacterial Type Strains, Phase II (KMG-II): from individual species to whole genera.</title>
        <authorList>
            <person name="Goeker M."/>
        </authorList>
    </citation>
    <scope>NUCLEOTIDE SEQUENCE [LARGE SCALE GENOMIC DNA]</scope>
    <source>
        <strain evidence="2 3">ATCC 25309</strain>
    </source>
</reference>
<organism evidence="2 3">
    <name type="scientific">Prosthecobacter fusiformis</name>
    <dbReference type="NCBI Taxonomy" id="48464"/>
    <lineage>
        <taxon>Bacteria</taxon>
        <taxon>Pseudomonadati</taxon>
        <taxon>Verrucomicrobiota</taxon>
        <taxon>Verrucomicrobiia</taxon>
        <taxon>Verrucomicrobiales</taxon>
        <taxon>Verrucomicrobiaceae</taxon>
        <taxon>Prosthecobacter</taxon>
    </lineage>
</organism>
<dbReference type="OrthoDB" id="182922at2"/>
<comment type="caution">
    <text evidence="2">The sequence shown here is derived from an EMBL/GenBank/DDBJ whole genome shotgun (WGS) entry which is preliminary data.</text>
</comment>
<dbReference type="PANTHER" id="PTHR34203:SF15">
    <property type="entry name" value="SLL1173 PROTEIN"/>
    <property type="match status" value="1"/>
</dbReference>
<gene>
    <name evidence="2" type="ORF">EI77_02543</name>
</gene>
<keyword evidence="2" id="KW-0489">Methyltransferase</keyword>
<feature type="domain" description="Methyltransferase FkbM" evidence="1">
    <location>
        <begin position="105"/>
        <end position="247"/>
    </location>
</feature>
<keyword evidence="3" id="KW-1185">Reference proteome</keyword>